<dbReference type="InterPro" id="IPR010994">
    <property type="entry name" value="RuvA_2-like"/>
</dbReference>
<dbReference type="PANTHER" id="PTHR21180">
    <property type="entry name" value="ENDONUCLEASE/EXONUCLEASE/PHOSPHATASE FAMILY DOMAIN-CONTAINING PROTEIN 1"/>
    <property type="match status" value="1"/>
</dbReference>
<accession>A0A7C3PCJ9</accession>
<dbReference type="GO" id="GO:0003677">
    <property type="term" value="F:DNA binding"/>
    <property type="evidence" value="ECO:0007669"/>
    <property type="project" value="InterPro"/>
</dbReference>
<name>A0A7C3PCJ9_9CYAN</name>
<dbReference type="GO" id="GO:0006281">
    <property type="term" value="P:DNA repair"/>
    <property type="evidence" value="ECO:0007669"/>
    <property type="project" value="InterPro"/>
</dbReference>
<dbReference type="InterPro" id="IPR051675">
    <property type="entry name" value="Endo/Exo/Phosphatase_dom_1"/>
</dbReference>
<dbReference type="Pfam" id="PF12836">
    <property type="entry name" value="HHH_3"/>
    <property type="match status" value="1"/>
</dbReference>
<dbReference type="EMBL" id="DSRU01000048">
    <property type="protein sequence ID" value="HFM96853.1"/>
    <property type="molecule type" value="Genomic_DNA"/>
</dbReference>
<dbReference type="Gene3D" id="1.10.150.320">
    <property type="entry name" value="Photosystem II 12 kDa extrinsic protein"/>
    <property type="match status" value="1"/>
</dbReference>
<dbReference type="Pfam" id="PF13091">
    <property type="entry name" value="PLDc_2"/>
    <property type="match status" value="1"/>
</dbReference>
<evidence type="ECO:0000313" key="2">
    <source>
        <dbReference type="EMBL" id="HFM96853.1"/>
    </source>
</evidence>
<comment type="caution">
    <text evidence="2">The sequence shown here is derived from an EMBL/GenBank/DDBJ whole genome shotgun (WGS) entry which is preliminary data.</text>
</comment>
<dbReference type="InterPro" id="IPR025202">
    <property type="entry name" value="PLD-like_dom"/>
</dbReference>
<gene>
    <name evidence="2" type="ORF">ENR64_03635</name>
</gene>
<evidence type="ECO:0000259" key="1">
    <source>
        <dbReference type="PROSITE" id="PS50035"/>
    </source>
</evidence>
<dbReference type="PANTHER" id="PTHR21180:SF32">
    <property type="entry name" value="ENDONUCLEASE_EXONUCLEASE_PHOSPHATASE FAMILY DOMAIN-CONTAINING PROTEIN 1"/>
    <property type="match status" value="1"/>
</dbReference>
<dbReference type="Gene3D" id="3.30.870.10">
    <property type="entry name" value="Endonuclease Chain A"/>
    <property type="match status" value="1"/>
</dbReference>
<reference evidence="2" key="1">
    <citation type="journal article" date="2020" name="mSystems">
        <title>Genome- and Community-Level Interaction Insights into Carbon Utilization and Element Cycling Functions of Hydrothermarchaeota in Hydrothermal Sediment.</title>
        <authorList>
            <person name="Zhou Z."/>
            <person name="Liu Y."/>
            <person name="Xu W."/>
            <person name="Pan J."/>
            <person name="Luo Z.H."/>
            <person name="Li M."/>
        </authorList>
    </citation>
    <scope>NUCLEOTIDE SEQUENCE [LARGE SCALE GENOMIC DNA]</scope>
    <source>
        <strain evidence="2">SpSt-418</strain>
    </source>
</reference>
<dbReference type="PROSITE" id="PS50035">
    <property type="entry name" value="PLD"/>
    <property type="match status" value="1"/>
</dbReference>
<organism evidence="2">
    <name type="scientific">Oscillatoriales cyanobacterium SpSt-418</name>
    <dbReference type="NCBI Taxonomy" id="2282169"/>
    <lineage>
        <taxon>Bacteria</taxon>
        <taxon>Bacillati</taxon>
        <taxon>Cyanobacteriota</taxon>
        <taxon>Cyanophyceae</taxon>
        <taxon>Oscillatoriophycideae</taxon>
        <taxon>Oscillatoriales</taxon>
    </lineage>
</organism>
<proteinExistence type="predicted"/>
<dbReference type="InterPro" id="IPR003583">
    <property type="entry name" value="Hlx-hairpin-Hlx_DNA-bd_motif"/>
</dbReference>
<dbReference type="GO" id="GO:0006793">
    <property type="term" value="P:phosphorus metabolic process"/>
    <property type="evidence" value="ECO:0007669"/>
    <property type="project" value="UniProtKB-ARBA"/>
</dbReference>
<dbReference type="SMART" id="SM00278">
    <property type="entry name" value="HhH1"/>
    <property type="match status" value="2"/>
</dbReference>
<sequence length="210" mass="23112">MSNGFYSEVLDMLGVTLQEDCRPEAENRPWQQPITSVGVPRLPPGDLLHHKFGVVDGQIVMTGSHNWTEAANRGNDETVLIVYSPTVAAHYQQEFERLYTDAIVGLPSAIRKKAGKHAIACPTTPIPQASQTSRPSRAAVNGRSPQLTNLVNLNTATQKELEALPGVGKKLAQRIISARQIRPFRALEDLQQIPGIKAKQLQKLHGKVTW</sequence>
<dbReference type="AlphaFoldDB" id="A0A7C3PCJ9"/>
<dbReference type="GO" id="GO:0003824">
    <property type="term" value="F:catalytic activity"/>
    <property type="evidence" value="ECO:0007669"/>
    <property type="project" value="InterPro"/>
</dbReference>
<dbReference type="SUPFAM" id="SSF47781">
    <property type="entry name" value="RuvA domain 2-like"/>
    <property type="match status" value="1"/>
</dbReference>
<feature type="domain" description="PLD phosphodiesterase" evidence="1">
    <location>
        <begin position="44"/>
        <end position="71"/>
    </location>
</feature>
<dbReference type="InterPro" id="IPR001736">
    <property type="entry name" value="PLipase_D/transphosphatidylase"/>
</dbReference>
<protein>
    <submittedName>
        <fullName evidence="2">DUF655 domain-containing protein</fullName>
    </submittedName>
</protein>
<dbReference type="SUPFAM" id="SSF56024">
    <property type="entry name" value="Phospholipase D/nuclease"/>
    <property type="match status" value="1"/>
</dbReference>